<reference evidence="4" key="2">
    <citation type="submission" date="2025-08" db="UniProtKB">
        <authorList>
            <consortium name="RefSeq"/>
        </authorList>
    </citation>
    <scope>IDENTIFICATION</scope>
</reference>
<reference evidence="3" key="1">
    <citation type="submission" date="2024-06" db="UniProtKB">
        <authorList>
            <consortium name="RefSeq"/>
        </authorList>
    </citation>
    <scope>NUCLEOTIDE SEQUENCE [LARGE SCALE GENOMIC DNA]</scope>
</reference>
<dbReference type="Gene3D" id="1.20.58.2220">
    <property type="entry name" value="Formin, FH2 domain"/>
    <property type="match status" value="1"/>
</dbReference>
<evidence type="ECO:0000259" key="2">
    <source>
        <dbReference type="PROSITE" id="PS51444"/>
    </source>
</evidence>
<dbReference type="PANTHER" id="PTHR46345">
    <property type="entry name" value="INVERTED FORMIN-2"/>
    <property type="match status" value="1"/>
</dbReference>
<gene>
    <name evidence="4" type="primary">LOC114427775</name>
</gene>
<feature type="domain" description="FH2" evidence="2">
    <location>
        <begin position="61"/>
        <end position="129"/>
    </location>
</feature>
<sequence length="129" mass="13275">MGAGPPPPPPLPGMGAGPPPPPPLPGKDAGPPPPPPFPGMPPPPGMIVSQSSQALGCGAPTKAGRCPTLRMKKLNWQKLRSVTDGHSMWASVQKEPPPPKPDYSSIEQLFCLPVTEHKDKGAAACQEGA</sequence>
<accession>A0A6P7HMK6</accession>
<dbReference type="GeneID" id="114427775"/>
<dbReference type="InParanoid" id="A0A6P7HMK6"/>
<name>A0A6P7HMK6_9TELE</name>
<feature type="compositionally biased region" description="Pro residues" evidence="1">
    <location>
        <begin position="1"/>
        <end position="45"/>
    </location>
</feature>
<dbReference type="RefSeq" id="XP_028251792.1">
    <property type="nucleotide sequence ID" value="XM_028395991.1"/>
</dbReference>
<keyword evidence="3" id="KW-1185">Reference proteome</keyword>
<dbReference type="InterPro" id="IPR015425">
    <property type="entry name" value="FH2_Formin"/>
</dbReference>
<dbReference type="Proteomes" id="UP000515145">
    <property type="component" value="Chromosome 22"/>
</dbReference>
<dbReference type="InterPro" id="IPR042201">
    <property type="entry name" value="FH2_Formin_sf"/>
</dbReference>
<organism evidence="3 4">
    <name type="scientific">Parambassis ranga</name>
    <name type="common">Indian glassy fish</name>
    <dbReference type="NCBI Taxonomy" id="210632"/>
    <lineage>
        <taxon>Eukaryota</taxon>
        <taxon>Metazoa</taxon>
        <taxon>Chordata</taxon>
        <taxon>Craniata</taxon>
        <taxon>Vertebrata</taxon>
        <taxon>Euteleostomi</taxon>
        <taxon>Actinopterygii</taxon>
        <taxon>Neopterygii</taxon>
        <taxon>Teleostei</taxon>
        <taxon>Neoteleostei</taxon>
        <taxon>Acanthomorphata</taxon>
        <taxon>Ovalentaria</taxon>
        <taxon>Ambassidae</taxon>
        <taxon>Parambassis</taxon>
    </lineage>
</organism>
<evidence type="ECO:0000313" key="4">
    <source>
        <dbReference type="RefSeq" id="XP_028251792.1"/>
    </source>
</evidence>
<protein>
    <submittedName>
        <fullName evidence="4">Inverted formin-2-like</fullName>
    </submittedName>
</protein>
<dbReference type="SUPFAM" id="SSF101447">
    <property type="entry name" value="Formin homology 2 domain (FH2 domain)"/>
    <property type="match status" value="1"/>
</dbReference>
<feature type="region of interest" description="Disordered" evidence="1">
    <location>
        <begin position="1"/>
        <end position="64"/>
    </location>
</feature>
<evidence type="ECO:0000256" key="1">
    <source>
        <dbReference type="SAM" id="MobiDB-lite"/>
    </source>
</evidence>
<dbReference type="OrthoDB" id="26518at2759"/>
<dbReference type="PANTHER" id="PTHR46345:SF5">
    <property type="entry name" value="INVERTED FORMIN-2"/>
    <property type="match status" value="1"/>
</dbReference>
<proteinExistence type="predicted"/>
<dbReference type="PROSITE" id="PS51444">
    <property type="entry name" value="FH2"/>
    <property type="match status" value="1"/>
</dbReference>
<dbReference type="AlphaFoldDB" id="A0A6P7HMK6"/>
<evidence type="ECO:0000313" key="3">
    <source>
        <dbReference type="Proteomes" id="UP000515145"/>
    </source>
</evidence>